<keyword evidence="2" id="KW-1185">Reference proteome</keyword>
<dbReference type="Proteomes" id="UP000037175">
    <property type="component" value="Unassembled WGS sequence"/>
</dbReference>
<reference evidence="2" key="1">
    <citation type="submission" date="2015-07" db="EMBL/GenBank/DDBJ databases">
        <title>Complete Genome of Thermincola ferriacetica strain Z-0001T.</title>
        <authorList>
            <person name="Lusk B."/>
            <person name="Badalamenti J.P."/>
            <person name="Parameswaran P."/>
            <person name="Bond D.R."/>
            <person name="Torres C.I."/>
        </authorList>
    </citation>
    <scope>NUCLEOTIDE SEQUENCE [LARGE SCALE GENOMIC DNA]</scope>
    <source>
        <strain evidence="2">Z-0001</strain>
    </source>
</reference>
<name>A0A0L6W4I1_9FIRM</name>
<proteinExistence type="predicted"/>
<accession>A0A0L6W4I1</accession>
<evidence type="ECO:0000313" key="1">
    <source>
        <dbReference type="EMBL" id="KNZ70303.1"/>
    </source>
</evidence>
<sequence>MEEKMVCPKNPGHNEFYTTAHEAHDWKVDGHGNFIKDLGLSEFVHLPYPGDGNKWVCAICGSTAVLVRK</sequence>
<comment type="caution">
    <text evidence="1">The sequence shown here is derived from an EMBL/GenBank/DDBJ whole genome shotgun (WGS) entry which is preliminary data.</text>
</comment>
<evidence type="ECO:0000313" key="2">
    <source>
        <dbReference type="Proteomes" id="UP000037175"/>
    </source>
</evidence>
<dbReference type="AlphaFoldDB" id="A0A0L6W4I1"/>
<protein>
    <submittedName>
        <fullName evidence="1">Uncharacterized protein</fullName>
    </submittedName>
</protein>
<organism evidence="1 2">
    <name type="scientific">Thermincola ferriacetica</name>
    <dbReference type="NCBI Taxonomy" id="281456"/>
    <lineage>
        <taxon>Bacteria</taxon>
        <taxon>Bacillati</taxon>
        <taxon>Bacillota</taxon>
        <taxon>Clostridia</taxon>
        <taxon>Eubacteriales</taxon>
        <taxon>Thermincolaceae</taxon>
        <taxon>Thermincola</taxon>
    </lineage>
</organism>
<gene>
    <name evidence="1" type="ORF">Tfer_0863</name>
</gene>
<dbReference type="RefSeq" id="WP_152908962.1">
    <property type="nucleotide sequence ID" value="NZ_LGTE01000004.1"/>
</dbReference>
<dbReference type="EMBL" id="LGTE01000004">
    <property type="protein sequence ID" value="KNZ70303.1"/>
    <property type="molecule type" value="Genomic_DNA"/>
</dbReference>